<evidence type="ECO:0000256" key="1">
    <source>
        <dbReference type="SAM" id="Phobius"/>
    </source>
</evidence>
<dbReference type="Pfam" id="PF14433">
    <property type="entry name" value="SUKH-3"/>
    <property type="match status" value="1"/>
</dbReference>
<reference evidence="2 3" key="1">
    <citation type="submission" date="2022-06" db="EMBL/GenBank/DDBJ databases">
        <title>Sequencing the genomes of 1000 actinobacteria strains.</title>
        <authorList>
            <person name="Klenk H.-P."/>
        </authorList>
    </citation>
    <scope>NUCLEOTIDE SEQUENCE [LARGE SCALE GENOMIC DNA]</scope>
    <source>
        <strain evidence="2 3">DSM 41656</strain>
    </source>
</reference>
<feature type="transmembrane region" description="Helical" evidence="1">
    <location>
        <begin position="12"/>
        <end position="32"/>
    </location>
</feature>
<keyword evidence="1" id="KW-0812">Transmembrane</keyword>
<protein>
    <submittedName>
        <fullName evidence="2">Uncharacterized protein</fullName>
    </submittedName>
</protein>
<gene>
    <name evidence="2" type="ORF">FHR36_000370</name>
</gene>
<sequence>MFSLDHTGEWFLGATIDLAISTLVLGLTPHLLRSAD</sequence>
<comment type="caution">
    <text evidence="2">The sequence shown here is derived from an EMBL/GenBank/DDBJ whole genome shotgun (WGS) entry which is preliminary data.</text>
</comment>
<dbReference type="EMBL" id="JAMZDX010000001">
    <property type="protein sequence ID" value="MCP2307278.1"/>
    <property type="molecule type" value="Genomic_DNA"/>
</dbReference>
<keyword evidence="1" id="KW-0472">Membrane</keyword>
<evidence type="ECO:0000313" key="2">
    <source>
        <dbReference type="EMBL" id="MCP2307278.1"/>
    </source>
</evidence>
<keyword evidence="3" id="KW-1185">Reference proteome</keyword>
<evidence type="ECO:0000313" key="3">
    <source>
        <dbReference type="Proteomes" id="UP001206483"/>
    </source>
</evidence>
<name>A0ABT1IQ74_9ACTN</name>
<keyword evidence="1" id="KW-1133">Transmembrane helix</keyword>
<proteinExistence type="predicted"/>
<dbReference type="Proteomes" id="UP001206483">
    <property type="component" value="Unassembled WGS sequence"/>
</dbReference>
<dbReference type="InterPro" id="IPR025850">
    <property type="entry name" value="SUKH-3"/>
</dbReference>
<accession>A0ABT1IQ74</accession>
<organism evidence="2 3">
    <name type="scientific">Kitasatospora paracochleata</name>
    <dbReference type="NCBI Taxonomy" id="58354"/>
    <lineage>
        <taxon>Bacteria</taxon>
        <taxon>Bacillati</taxon>
        <taxon>Actinomycetota</taxon>
        <taxon>Actinomycetes</taxon>
        <taxon>Kitasatosporales</taxon>
        <taxon>Streptomycetaceae</taxon>
        <taxon>Kitasatospora</taxon>
    </lineage>
</organism>